<dbReference type="EMBL" id="HBJA01072304">
    <property type="protein sequence ID" value="CAE0814292.1"/>
    <property type="molecule type" value="Transcribed_RNA"/>
</dbReference>
<proteinExistence type="predicted"/>
<gene>
    <name evidence="1" type="ORF">EGYM00163_LOCUS25446</name>
</gene>
<accession>A0A7S4D2P1</accession>
<sequence length="99" mass="10815">MCLCMPHFLLRNALQVLDMFLPGGNPSDRWLPGRGGFEATLSGPCGALKNSPELWNPKQNSHPATRRATAFAPLVRAIVPRNVTTSYRPRGSVSLLPCD</sequence>
<name>A0A7S4D2P1_9EUGL</name>
<organism evidence="1">
    <name type="scientific">Eutreptiella gymnastica</name>
    <dbReference type="NCBI Taxonomy" id="73025"/>
    <lineage>
        <taxon>Eukaryota</taxon>
        <taxon>Discoba</taxon>
        <taxon>Euglenozoa</taxon>
        <taxon>Euglenida</taxon>
        <taxon>Spirocuta</taxon>
        <taxon>Euglenophyceae</taxon>
        <taxon>Eutreptiales</taxon>
        <taxon>Eutreptiaceae</taxon>
        <taxon>Eutreptiella</taxon>
    </lineage>
</organism>
<evidence type="ECO:0000313" key="1">
    <source>
        <dbReference type="EMBL" id="CAE0814292.1"/>
    </source>
</evidence>
<protein>
    <submittedName>
        <fullName evidence="1">Uncharacterized protein</fullName>
    </submittedName>
</protein>
<dbReference type="AlphaFoldDB" id="A0A7S4D2P1"/>
<reference evidence="1" key="1">
    <citation type="submission" date="2021-01" db="EMBL/GenBank/DDBJ databases">
        <authorList>
            <person name="Corre E."/>
            <person name="Pelletier E."/>
            <person name="Niang G."/>
            <person name="Scheremetjew M."/>
            <person name="Finn R."/>
            <person name="Kale V."/>
            <person name="Holt S."/>
            <person name="Cochrane G."/>
            <person name="Meng A."/>
            <person name="Brown T."/>
            <person name="Cohen L."/>
        </authorList>
    </citation>
    <scope>NUCLEOTIDE SEQUENCE</scope>
    <source>
        <strain evidence="1">CCMP1594</strain>
    </source>
</reference>